<evidence type="ECO:0000313" key="2">
    <source>
        <dbReference type="Proteomes" id="UP000236291"/>
    </source>
</evidence>
<dbReference type="STRING" id="57577.A0A2K3MB44"/>
<accession>A0A2K3MB44</accession>
<sequence length="190" mass="20864">RVGPITPGRGLRQGDPLSPYLFILVAEGLTSLIHQAVGRGDIHGANVTEVNQLLSILHTYEQASGQKINFSKAKVFISRNMSHADKEDLSGVLGVRHVLGRALSKAGKEVMIKSVLQAIPSYVMSMYILPSSFIGDIEKMLNAFWWGGGSNNGRGIHWLAWERLTCPKTKRGLGFRNFEAFNMAMVAKQA</sequence>
<reference evidence="1 2" key="2">
    <citation type="journal article" date="2017" name="Front. Plant Sci.">
        <title>Gene Classification and Mining of Molecular Markers Useful in Red Clover (Trifolium pratense) Breeding.</title>
        <authorList>
            <person name="Istvanek J."/>
            <person name="Dluhosova J."/>
            <person name="Dluhos P."/>
            <person name="Patkova L."/>
            <person name="Nedelnik J."/>
            <person name="Repkova J."/>
        </authorList>
    </citation>
    <scope>NUCLEOTIDE SEQUENCE [LARGE SCALE GENOMIC DNA]</scope>
    <source>
        <strain evidence="2">cv. Tatra</strain>
        <tissue evidence="1">Young leaves</tissue>
    </source>
</reference>
<reference evidence="1 2" key="1">
    <citation type="journal article" date="2014" name="Am. J. Bot.">
        <title>Genome assembly and annotation for red clover (Trifolium pratense; Fabaceae).</title>
        <authorList>
            <person name="Istvanek J."/>
            <person name="Jaros M."/>
            <person name="Krenek A."/>
            <person name="Repkova J."/>
        </authorList>
    </citation>
    <scope>NUCLEOTIDE SEQUENCE [LARGE SCALE GENOMIC DNA]</scope>
    <source>
        <strain evidence="2">cv. Tatra</strain>
        <tissue evidence="1">Young leaves</tissue>
    </source>
</reference>
<protein>
    <submittedName>
        <fullName evidence="1">Ribonuclease H</fullName>
    </submittedName>
</protein>
<gene>
    <name evidence="1" type="ORF">L195_g044106</name>
</gene>
<dbReference type="AlphaFoldDB" id="A0A2K3MB44"/>
<organism evidence="1 2">
    <name type="scientific">Trifolium pratense</name>
    <name type="common">Red clover</name>
    <dbReference type="NCBI Taxonomy" id="57577"/>
    <lineage>
        <taxon>Eukaryota</taxon>
        <taxon>Viridiplantae</taxon>
        <taxon>Streptophyta</taxon>
        <taxon>Embryophyta</taxon>
        <taxon>Tracheophyta</taxon>
        <taxon>Spermatophyta</taxon>
        <taxon>Magnoliopsida</taxon>
        <taxon>eudicotyledons</taxon>
        <taxon>Gunneridae</taxon>
        <taxon>Pentapetalae</taxon>
        <taxon>rosids</taxon>
        <taxon>fabids</taxon>
        <taxon>Fabales</taxon>
        <taxon>Fabaceae</taxon>
        <taxon>Papilionoideae</taxon>
        <taxon>50 kb inversion clade</taxon>
        <taxon>NPAAA clade</taxon>
        <taxon>Hologalegina</taxon>
        <taxon>IRL clade</taxon>
        <taxon>Trifolieae</taxon>
        <taxon>Trifolium</taxon>
    </lineage>
</organism>
<evidence type="ECO:0000313" key="1">
    <source>
        <dbReference type="EMBL" id="PNX88006.1"/>
    </source>
</evidence>
<dbReference type="EMBL" id="ASHM01055353">
    <property type="protein sequence ID" value="PNX88006.1"/>
    <property type="molecule type" value="Genomic_DNA"/>
</dbReference>
<dbReference type="PANTHER" id="PTHR33116">
    <property type="entry name" value="REVERSE TRANSCRIPTASE ZINC-BINDING DOMAIN-CONTAINING PROTEIN-RELATED-RELATED"/>
    <property type="match status" value="1"/>
</dbReference>
<dbReference type="PANTHER" id="PTHR33116:SF86">
    <property type="entry name" value="REVERSE TRANSCRIPTASE DOMAIN-CONTAINING PROTEIN"/>
    <property type="match status" value="1"/>
</dbReference>
<feature type="non-terminal residue" evidence="1">
    <location>
        <position position="1"/>
    </location>
</feature>
<name>A0A2K3MB44_TRIPR</name>
<dbReference type="Proteomes" id="UP000236291">
    <property type="component" value="Unassembled WGS sequence"/>
</dbReference>
<proteinExistence type="predicted"/>
<comment type="caution">
    <text evidence="1">The sequence shown here is derived from an EMBL/GenBank/DDBJ whole genome shotgun (WGS) entry which is preliminary data.</text>
</comment>